<reference evidence="1" key="1">
    <citation type="submission" date="2022-06" db="EMBL/GenBank/DDBJ databases">
        <authorList>
            <person name="Dietemann V."/>
            <person name="Ory F."/>
            <person name="Dainat B."/>
            <person name="Oberhansli S."/>
        </authorList>
    </citation>
    <scope>NUCLEOTIDE SEQUENCE</scope>
    <source>
        <strain evidence="1">Ena-SAMPLE-TAB-26-04-2022-14:26:32:270-5432</strain>
    </source>
</reference>
<accession>A0ABN8UDP5</accession>
<name>A0ABN8UDP5_9BACL</name>
<evidence type="ECO:0000313" key="2">
    <source>
        <dbReference type="Proteomes" id="UP001154322"/>
    </source>
</evidence>
<organism evidence="1 2">
    <name type="scientific">Paenibacillus melissococcoides</name>
    <dbReference type="NCBI Taxonomy" id="2912268"/>
    <lineage>
        <taxon>Bacteria</taxon>
        <taxon>Bacillati</taxon>
        <taxon>Bacillota</taxon>
        <taxon>Bacilli</taxon>
        <taxon>Bacillales</taxon>
        <taxon>Paenibacillaceae</taxon>
        <taxon>Paenibacillus</taxon>
    </lineage>
</organism>
<evidence type="ECO:0000313" key="1">
    <source>
        <dbReference type="EMBL" id="CAH8248225.1"/>
    </source>
</evidence>
<proteinExistence type="predicted"/>
<comment type="caution">
    <text evidence="1">The sequence shown here is derived from an EMBL/GenBank/DDBJ whole genome shotgun (WGS) entry which is preliminary data.</text>
</comment>
<protein>
    <submittedName>
        <fullName evidence="1">Uncharacterized protein</fullName>
    </submittedName>
</protein>
<dbReference type="EMBL" id="CALYLO010000009">
    <property type="protein sequence ID" value="CAH8248225.1"/>
    <property type="molecule type" value="Genomic_DNA"/>
</dbReference>
<sequence length="49" mass="5468">MTNAGDHLLAPAVHLPREAVEVIGEVRFIMLGKELCRQAQHYDDIILLA</sequence>
<keyword evidence="2" id="KW-1185">Reference proteome</keyword>
<dbReference type="Proteomes" id="UP001154322">
    <property type="component" value="Unassembled WGS sequence"/>
</dbReference>
<gene>
    <name evidence="1" type="ORF">WJ0W_005483</name>
</gene>